<reference evidence="2 3" key="1">
    <citation type="submission" date="2017-10" db="EMBL/GenBank/DDBJ databases">
        <title>Integration of genomic and chemical information greatly accelerates assignment of the full stereostructure of myelolactone, a potent inhibitor of myeloma from a marine-derived Micromonospora.</title>
        <authorList>
            <person name="Kim M.C."/>
            <person name="Machado H."/>
            <person name="Jensen P.R."/>
            <person name="Fenical W."/>
        </authorList>
    </citation>
    <scope>NUCLEOTIDE SEQUENCE [LARGE SCALE GENOMIC DNA]</scope>
    <source>
        <strain evidence="2 3">CNY-010</strain>
    </source>
</reference>
<evidence type="ECO:0000313" key="2">
    <source>
        <dbReference type="EMBL" id="AYF30063.1"/>
    </source>
</evidence>
<dbReference type="RefSeq" id="WP_120574007.1">
    <property type="nucleotide sequence ID" value="NZ_CP024087.1"/>
</dbReference>
<organism evidence="2 3">
    <name type="scientific">Micromonospora tulbaghiae</name>
    <dbReference type="NCBI Taxonomy" id="479978"/>
    <lineage>
        <taxon>Bacteria</taxon>
        <taxon>Bacillati</taxon>
        <taxon>Actinomycetota</taxon>
        <taxon>Actinomycetes</taxon>
        <taxon>Micromonosporales</taxon>
        <taxon>Micromonosporaceae</taxon>
        <taxon>Micromonospora</taxon>
    </lineage>
</organism>
<evidence type="ECO:0008006" key="4">
    <source>
        <dbReference type="Google" id="ProtNLM"/>
    </source>
</evidence>
<dbReference type="AlphaFoldDB" id="A0A386WPV2"/>
<feature type="transmembrane region" description="Helical" evidence="1">
    <location>
        <begin position="106"/>
        <end position="122"/>
    </location>
</feature>
<feature type="transmembrane region" description="Helical" evidence="1">
    <location>
        <begin position="234"/>
        <end position="252"/>
    </location>
</feature>
<proteinExistence type="predicted"/>
<accession>A0A386WPV2</accession>
<feature type="transmembrane region" description="Helical" evidence="1">
    <location>
        <begin position="83"/>
        <end position="100"/>
    </location>
</feature>
<gene>
    <name evidence="2" type="ORF">CSH63_21925</name>
</gene>
<feature type="transmembrane region" description="Helical" evidence="1">
    <location>
        <begin position="158"/>
        <end position="176"/>
    </location>
</feature>
<feature type="transmembrane region" description="Helical" evidence="1">
    <location>
        <begin position="188"/>
        <end position="219"/>
    </location>
</feature>
<name>A0A386WPV2_9ACTN</name>
<dbReference type="InterPro" id="IPR025576">
    <property type="entry name" value="YwiC"/>
</dbReference>
<feature type="transmembrane region" description="Helical" evidence="1">
    <location>
        <begin position="54"/>
        <end position="71"/>
    </location>
</feature>
<keyword evidence="1" id="KW-1133">Transmembrane helix</keyword>
<dbReference type="Pfam" id="PF14256">
    <property type="entry name" value="YwiC"/>
    <property type="match status" value="1"/>
</dbReference>
<dbReference type="EMBL" id="CP024087">
    <property type="protein sequence ID" value="AYF30063.1"/>
    <property type="molecule type" value="Genomic_DNA"/>
</dbReference>
<keyword evidence="1" id="KW-0812">Transmembrane</keyword>
<feature type="transmembrane region" description="Helical" evidence="1">
    <location>
        <begin position="134"/>
        <end position="152"/>
    </location>
</feature>
<dbReference type="KEGG" id="mtua:CSH63_21925"/>
<evidence type="ECO:0000256" key="1">
    <source>
        <dbReference type="SAM" id="Phobius"/>
    </source>
</evidence>
<dbReference type="Proteomes" id="UP000267804">
    <property type="component" value="Chromosome"/>
</dbReference>
<evidence type="ECO:0000313" key="3">
    <source>
        <dbReference type="Proteomes" id="UP000267804"/>
    </source>
</evidence>
<sequence length="253" mass="27947">MRTDNTTGTRRRPARRRSVRQFIPPQHGAWAMLLVPWLAGVLVAGFHWAHVPLLGAWLAGYLLSYYALQAVKTRRLSRFRPQLLLYGPITAALCLLVVAVRPQLLAYAPAYALLLALNVFYARRRRERALLNDLIFVVQSCLMVFVAASVAGTGLSPVTPAFTVVLLYFTGTVLYVKTMIRERGSASYYWASVIYHVFALGVAACLSVPIAAVVALLLARSAVLPRYRLTPKHVGIIEVVTSTLVLITTVATR</sequence>
<keyword evidence="1" id="KW-0472">Membrane</keyword>
<feature type="transmembrane region" description="Helical" evidence="1">
    <location>
        <begin position="29"/>
        <end position="48"/>
    </location>
</feature>
<protein>
    <recommendedName>
        <fullName evidence="4">YwiC-like protein</fullName>
    </recommendedName>
</protein>